<evidence type="ECO:0000256" key="13">
    <source>
        <dbReference type="ARBA" id="ARBA00054527"/>
    </source>
</evidence>
<evidence type="ECO:0000256" key="7">
    <source>
        <dbReference type="ARBA" id="ARBA00022801"/>
    </source>
</evidence>
<dbReference type="CDD" id="cd18022">
    <property type="entry name" value="DEXHc_ASCC3_2"/>
    <property type="match status" value="1"/>
</dbReference>
<keyword evidence="7" id="KW-0378">Hydrolase</keyword>
<keyword evidence="4" id="KW-0677">Repeat</keyword>
<keyword evidence="14" id="KW-0687">Ribonucleoprotein</keyword>
<evidence type="ECO:0000313" key="14">
    <source>
        <dbReference type="EMBL" id="JAN31804.1"/>
    </source>
</evidence>
<dbReference type="InterPro" id="IPR057842">
    <property type="entry name" value="WH_MER3"/>
</dbReference>
<organism evidence="14">
    <name type="scientific">Daphnia magna</name>
    <dbReference type="NCBI Taxonomy" id="35525"/>
    <lineage>
        <taxon>Eukaryota</taxon>
        <taxon>Metazoa</taxon>
        <taxon>Ecdysozoa</taxon>
        <taxon>Arthropoda</taxon>
        <taxon>Crustacea</taxon>
        <taxon>Branchiopoda</taxon>
        <taxon>Diplostraca</taxon>
        <taxon>Cladocera</taxon>
        <taxon>Anomopoda</taxon>
        <taxon>Daphniidae</taxon>
        <taxon>Daphnia</taxon>
    </lineage>
</organism>
<dbReference type="GO" id="GO:1990904">
    <property type="term" value="C:ribonucleoprotein complex"/>
    <property type="evidence" value="ECO:0007669"/>
    <property type="project" value="UniProtKB-KW"/>
</dbReference>
<evidence type="ECO:0000256" key="5">
    <source>
        <dbReference type="ARBA" id="ARBA00022741"/>
    </source>
</evidence>
<protein>
    <submittedName>
        <fullName evidence="14">U5 small nuclear ribonucleoprotein 200 kDa helicase</fullName>
    </submittedName>
</protein>
<dbReference type="InterPro" id="IPR001650">
    <property type="entry name" value="Helicase_C-like"/>
</dbReference>
<reference evidence="14" key="1">
    <citation type="submission" date="2015-10" db="EMBL/GenBank/DDBJ databases">
        <title>EvidentialGene: Evidence-directed Construction of Complete mRNA Transcriptomes without Genomes.</title>
        <authorList>
            <person name="Gilbert D.G."/>
        </authorList>
    </citation>
    <scope>NUCLEOTIDE SEQUENCE</scope>
</reference>
<dbReference type="InterPro" id="IPR050474">
    <property type="entry name" value="Hel308_SKI2-like"/>
</dbReference>
<dbReference type="SMART" id="SM00973">
    <property type="entry name" value="Sec63"/>
    <property type="match status" value="2"/>
</dbReference>
<dbReference type="FunFam" id="1.10.3380.10:FF:000002">
    <property type="entry name" value="Activating signal cointegrator 1 complex subunit 3"/>
    <property type="match status" value="1"/>
</dbReference>
<dbReference type="FunFam" id="2.60.40.150:FF:000004">
    <property type="entry name" value="RNA helicase, activating signal cointegrator 1"/>
    <property type="match status" value="1"/>
</dbReference>
<dbReference type="CDD" id="cd18795">
    <property type="entry name" value="SF2_C_Ski2"/>
    <property type="match status" value="2"/>
</dbReference>
<evidence type="ECO:0000256" key="4">
    <source>
        <dbReference type="ARBA" id="ARBA00022737"/>
    </source>
</evidence>
<dbReference type="SMART" id="SM00487">
    <property type="entry name" value="DEXDc"/>
    <property type="match status" value="2"/>
</dbReference>
<dbReference type="Pfam" id="PF02889">
    <property type="entry name" value="Sec63"/>
    <property type="match status" value="2"/>
</dbReference>
<dbReference type="GO" id="GO:0003676">
    <property type="term" value="F:nucleic acid binding"/>
    <property type="evidence" value="ECO:0007669"/>
    <property type="project" value="InterPro"/>
</dbReference>
<dbReference type="Gene3D" id="3.40.50.300">
    <property type="entry name" value="P-loop containing nucleotide triphosphate hydrolases"/>
    <property type="match status" value="4"/>
</dbReference>
<dbReference type="FunFam" id="3.40.50.300:FF:000102">
    <property type="entry name" value="RNA helicase, activating signal cointegrator 1"/>
    <property type="match status" value="1"/>
</dbReference>
<dbReference type="FunFam" id="3.40.50.300:FF:000062">
    <property type="entry name" value="U5 small nuclear ribonucleoprotein helicase"/>
    <property type="match status" value="1"/>
</dbReference>
<dbReference type="FunFam" id="3.40.50.300:FF:000198">
    <property type="entry name" value="Activating signal cointegrator 1 complex subunit"/>
    <property type="match status" value="1"/>
</dbReference>
<name>A0A0P5MDV4_9CRUS</name>
<dbReference type="InterPro" id="IPR004179">
    <property type="entry name" value="Sec63-dom"/>
</dbReference>
<dbReference type="InterPro" id="IPR058856">
    <property type="entry name" value="ASCC3_N"/>
</dbReference>
<dbReference type="CDD" id="cd18020">
    <property type="entry name" value="DEXHc_ASCC3_1"/>
    <property type="match status" value="1"/>
</dbReference>
<dbReference type="InterPro" id="IPR036390">
    <property type="entry name" value="WH_DNA-bd_sf"/>
</dbReference>
<proteinExistence type="predicted"/>
<dbReference type="Pfam" id="PF00270">
    <property type="entry name" value="DEAD"/>
    <property type="match status" value="2"/>
</dbReference>
<keyword evidence="3" id="KW-0963">Cytoplasm</keyword>
<dbReference type="Pfam" id="PF00271">
    <property type="entry name" value="Helicase_C"/>
    <property type="match status" value="2"/>
</dbReference>
<dbReference type="FunFam" id="3.40.50.300:FF:000231">
    <property type="entry name" value="Activating signal cointegrator 1 complex subunit 3"/>
    <property type="match status" value="1"/>
</dbReference>
<evidence type="ECO:0000256" key="6">
    <source>
        <dbReference type="ARBA" id="ARBA00022763"/>
    </source>
</evidence>
<evidence type="ECO:0000256" key="8">
    <source>
        <dbReference type="ARBA" id="ARBA00022806"/>
    </source>
</evidence>
<evidence type="ECO:0000256" key="2">
    <source>
        <dbReference type="ARBA" id="ARBA00004514"/>
    </source>
</evidence>
<dbReference type="InterPro" id="IPR014756">
    <property type="entry name" value="Ig_E-set"/>
</dbReference>
<dbReference type="InterPro" id="IPR036388">
    <property type="entry name" value="WH-like_DNA-bd_sf"/>
</dbReference>
<dbReference type="PANTHER" id="PTHR47961:SF13">
    <property type="entry name" value="ACTIVATING SIGNAL COINTEGRATOR 1 COMPLEX SUBUNIT 3"/>
    <property type="match status" value="1"/>
</dbReference>
<keyword evidence="8 14" id="KW-0347">Helicase</keyword>
<dbReference type="Pfam" id="PF26582">
    <property type="entry name" value="ASCC3_N"/>
    <property type="match status" value="1"/>
</dbReference>
<dbReference type="GO" id="GO:0004386">
    <property type="term" value="F:helicase activity"/>
    <property type="evidence" value="ECO:0007669"/>
    <property type="project" value="UniProtKB-KW"/>
</dbReference>
<keyword evidence="10" id="KW-0234">DNA repair</keyword>
<dbReference type="GO" id="GO:0180022">
    <property type="term" value="C:RQC-trigger complex"/>
    <property type="evidence" value="ECO:0007669"/>
    <property type="project" value="UniProtKB-ARBA"/>
</dbReference>
<evidence type="ECO:0000256" key="3">
    <source>
        <dbReference type="ARBA" id="ARBA00022490"/>
    </source>
</evidence>
<dbReference type="FunFam" id="1.10.10.10:FF:000012">
    <property type="entry name" value="U5 small nuclear ribonucleoprotein helicase"/>
    <property type="match status" value="1"/>
</dbReference>
<comment type="subcellular location">
    <subcellularLocation>
        <location evidence="2">Cytoplasm</location>
        <location evidence="2">Cytosol</location>
    </subcellularLocation>
    <subcellularLocation>
        <location evidence="1">Nucleus speckle</location>
    </subcellularLocation>
</comment>
<evidence type="ECO:0000256" key="12">
    <source>
        <dbReference type="ARBA" id="ARBA00023242"/>
    </source>
</evidence>
<dbReference type="Gene3D" id="1.10.3380.10">
    <property type="entry name" value="Sec63 N-terminal domain-like domain"/>
    <property type="match status" value="2"/>
</dbReference>
<dbReference type="GO" id="GO:0005737">
    <property type="term" value="C:cytoplasm"/>
    <property type="evidence" value="ECO:0007669"/>
    <property type="project" value="UniProtKB-SubCell"/>
</dbReference>
<evidence type="ECO:0000256" key="1">
    <source>
        <dbReference type="ARBA" id="ARBA00004324"/>
    </source>
</evidence>
<dbReference type="Gene3D" id="1.10.150.20">
    <property type="entry name" value="5' to 3' exonuclease, C-terminal subdomain"/>
    <property type="match status" value="1"/>
</dbReference>
<comment type="function">
    <text evidence="13">Catalyzes the ATP-dependent unwinding of U4/U6 RNA duplices, an essential step in the assembly of a catalytically active spliceosome. Plays a role in pre-mRNA splicing.</text>
</comment>
<keyword evidence="11" id="KW-0413">Isomerase</keyword>
<dbReference type="EMBL" id="GDIQ01062933">
    <property type="protein sequence ID" value="JAN31804.1"/>
    <property type="molecule type" value="Transcribed_RNA"/>
</dbReference>
<dbReference type="PROSITE" id="PS51192">
    <property type="entry name" value="HELICASE_ATP_BIND_1"/>
    <property type="match status" value="2"/>
</dbReference>
<dbReference type="InterPro" id="IPR027417">
    <property type="entry name" value="P-loop_NTPase"/>
</dbReference>
<keyword evidence="9" id="KW-0067">ATP-binding</keyword>
<dbReference type="FunFam" id="2.60.40.150:FF:000113">
    <property type="entry name" value="activating signal cointegrator 1 complex subunit 3"/>
    <property type="match status" value="1"/>
</dbReference>
<evidence type="ECO:0000256" key="11">
    <source>
        <dbReference type="ARBA" id="ARBA00023235"/>
    </source>
</evidence>
<evidence type="ECO:0000256" key="9">
    <source>
        <dbReference type="ARBA" id="ARBA00022840"/>
    </source>
</evidence>
<dbReference type="InterPro" id="IPR003593">
    <property type="entry name" value="AAA+_ATPase"/>
</dbReference>
<dbReference type="OrthoDB" id="5575at2759"/>
<evidence type="ECO:0000256" key="10">
    <source>
        <dbReference type="ARBA" id="ARBA00023204"/>
    </source>
</evidence>
<dbReference type="SMART" id="SM00382">
    <property type="entry name" value="AAA"/>
    <property type="match status" value="2"/>
</dbReference>
<dbReference type="Gene3D" id="1.10.10.10">
    <property type="entry name" value="Winged helix-like DNA-binding domain superfamily/Winged helix DNA-binding domain"/>
    <property type="match status" value="2"/>
</dbReference>
<keyword evidence="5" id="KW-0547">Nucleotide-binding</keyword>
<dbReference type="Gene3D" id="2.60.40.150">
    <property type="entry name" value="C2 domain"/>
    <property type="match status" value="2"/>
</dbReference>
<dbReference type="Pfam" id="PF23445">
    <property type="entry name" value="WHD_SNRNP200"/>
    <property type="match status" value="2"/>
</dbReference>
<dbReference type="InterPro" id="IPR014001">
    <property type="entry name" value="Helicase_ATP-bd"/>
</dbReference>
<keyword evidence="12" id="KW-0539">Nucleus</keyword>
<accession>A0A0P5MDV4</accession>
<dbReference type="PANTHER" id="PTHR47961">
    <property type="entry name" value="DNA POLYMERASE THETA, PUTATIVE (AFU_ORTHOLOGUE AFUA_1G05260)-RELATED"/>
    <property type="match status" value="1"/>
</dbReference>
<dbReference type="SUPFAM" id="SSF52540">
    <property type="entry name" value="P-loop containing nucleoside triphosphate hydrolases"/>
    <property type="match status" value="3"/>
</dbReference>
<dbReference type="PROSITE" id="PS51194">
    <property type="entry name" value="HELICASE_CTER"/>
    <property type="match status" value="2"/>
</dbReference>
<dbReference type="InterPro" id="IPR011545">
    <property type="entry name" value="DEAD/DEAH_box_helicase_dom"/>
</dbReference>
<dbReference type="SMART" id="SM00490">
    <property type="entry name" value="HELICc"/>
    <property type="match status" value="2"/>
</dbReference>
<dbReference type="GO" id="GO:0005524">
    <property type="term" value="F:ATP binding"/>
    <property type="evidence" value="ECO:0007669"/>
    <property type="project" value="UniProtKB-KW"/>
</dbReference>
<keyword evidence="6" id="KW-0227">DNA damage</keyword>
<dbReference type="SUPFAM" id="SSF46785">
    <property type="entry name" value="Winged helix' DNA-binding domain"/>
    <property type="match status" value="2"/>
</dbReference>
<dbReference type="GO" id="GO:0016787">
    <property type="term" value="F:hydrolase activity"/>
    <property type="evidence" value="ECO:0007669"/>
    <property type="project" value="UniProtKB-KW"/>
</dbReference>
<dbReference type="FunFam" id="1.10.3380.10:FF:000001">
    <property type="entry name" value="U5 small nuclear ribonucleoprotein helicase"/>
    <property type="match status" value="1"/>
</dbReference>
<sequence>MKPNPRLSRALRAFTNLSSPICGKLTDTSSHYLSELRIKQQEQDNKITWTKLASELEKSGKSSTEIRGLLSPLRQVAQKIMGDDCGTKVIEDCAISLLLFFFEMENVTPKSLSSFGFGVIDLSLGKETLKIVRNLISKLPETVLKYLKSENSEEPVTEFGKDVKVYPIDELSENGVDMLMDWGNTASNFDGLTKKDISFKWEDSKTNDSRIFERKVHGRGWLEQQLALSGGNSLNIPITDLVDSIMSVICSNKSDDELQTEFFDLLGFDRFELIQDLLENRKEMKKAEKSIATQVAIASSKVKPYSAGPVISGQVLVQSAQEKDLMKQIRREEKRFQKLRQGYENDVEEAASMKMFQEQQLVVASTLPIMKHSASRTVKYPNVYDSIAEAKQSSAFVGGKKMALPESATRTNTSRYEEINIPLTEPAPTEVGNQLIPIASLDDISRKAFANCKNLNKIQTVVFETAYRTNENMLICAPTGAGKTNIAMLTILQQVKQYITNGVLERKDQFKIVYVAPMKALAAEMAENFGKRLAPLGLVVRELTGDMQLTKSEIMATQMLITTPEKWDVITRKSTGDIALTQLVKLLIIDEVHLLHGDRGPVVEALVARTLRQVESSQMMIRILGLSATLPNYVDVAQFLHVNPYKGLFYFDSRFRPVPLSQTFIGVKEVNPMRQMQQMDFVCYDKVVAMVQQGHQVMVFVHARNATLKTAQTLRMQAQEKNQLHLFQPENNSGFNTAMKNAGKSRNRHLVDLLKDGFAIHHAGMLRSDRNLVEKMFSDGMARVLVCTATLAWGVNLPAHAVIIKGTEIYDAKHGSFVDIGILDVLQIFGRAGRPQFDKSGHGTIITSHDKLAHYLSLLTCQYPIESSFEKSMTDNLNAEITLGTVANVDEAVQWLSYTYLFIRMRKNPIAYGINLEQIFDDPQLGGKRRELIVLAARALDKARMIRFEEKTGMLHATDLGRTASHFYIKYDTVEIFNELMHPAMNDAEIFGLISMATEFDQLKVRDDELDELDDYLHTYCELPVSGGSENIHGKVNILMQTYISRGPVNSFSLISDQSFIVQNASRIARALFEIVLRKNWPLMSGRVLRVSNMIEQRVWDSQHPLRQFATLGQDILIKLEEKKLSLERLREMDSKEIGFMIQNQRSGPIVKRNASEFPYLEVDATVQPITRTVLRIRLCIRPDFRWNDRIHGLSSEPFWMWVEDPENNTTYHYESISLSKKQVTRREEQVIVFTIPIFEPLPSQYYIRIVSDRWLRCETTFPISFQQLILPERHPPHTGLLDLKPLPVTALKNPEWQSLYSFPYFNPIQTQLFHVLYHTDHNVLLGAPTGSGKTIVAEIAMFRVFREYPKSKVVYIAPMKALVRERMEDWRERLGRRLGKNVVELTGDVTPDVRAISRADVIVTTPEKWDGVSRSWQTRDYVRAVALIIIDEIHLLGEDRGPVLEVIVSRTNFIASHTGRSLRLIGLSTAVANARDLADWLNIGQVGLFNFRPSVRPVPLEVHISGFPGKHYCPRMATMNKPTFQAIKQHSPDKPVLVFVSSRRQTRLTALDLIGYLAAEDSPRQFVRMPERDMEQLTISIKDPNLKLTLSFGVGIHHAGLTEKDRRLVEELFVNQKIQVLIATATLAWGVNFPAHLVVIKGTEYYDGKSRRYVDMPITDVLQMMGRAGRPQYDDHGVACVFVHDIKKDFYKKFLYEPFPVESSLLDVLPEHLNAEIVAGTICSKQDSIDYLTWTYFFRRLLQNPAYYGLEQLEPTDVNRYLTSLIQRSLSVLEAASCTEIEEDGRVAPTSLGRIASYYYLSYHTLQLFRDRLNQDTTLEDLLSILSDAHEYSELPVRHNEDLLNTELAKKCVLPVNPYTYDSPHTKAHLLFQAHFSRLSLPCADYATDTKSVLDQAIRILQAMMDVSAEGGWLATTLRIQQLLQMVIQALWIDDPAVLMLPHFNTFILPVLRTRQEQLMHLPVLQKAFAVDFAKLSNLLSMDLSPDQIQEVRQVISNLPVIDISMSVLWGTTSTSLSIIPNCGLHDAKWIDVPADQECLLDITFARQSLLEATPVVTGGARPKKSASVQSVAADNGTNQTGRSRSVYAPKFPKSKDEGWFLTLGSVEKQELLALKRVTLPRIKCSHQLSFTTPKKLGRLMLTFYFMSDSYVGLDQQYTVYLNVCKAKRTEFDDYEADNDIYGNKIE</sequence>
<dbReference type="SUPFAM" id="SSF81296">
    <property type="entry name" value="E set domains"/>
    <property type="match status" value="1"/>
</dbReference>
<dbReference type="FunFam" id="1.10.150.20:FF:000004">
    <property type="entry name" value="U5 small nuclear ribonucleoprotein helicase"/>
    <property type="match status" value="1"/>
</dbReference>
<dbReference type="PIRSF" id="PIRSF039073">
    <property type="entry name" value="BRR2"/>
    <property type="match status" value="1"/>
</dbReference>
<dbReference type="InterPro" id="IPR035892">
    <property type="entry name" value="C2_domain_sf"/>
</dbReference>
<dbReference type="SUPFAM" id="SSF158702">
    <property type="entry name" value="Sec63 N-terminal domain-like"/>
    <property type="match status" value="2"/>
</dbReference>
<dbReference type="FunFam" id="1.10.10.10:FF:000024">
    <property type="entry name" value="U5 small nuclear ribonucleoprotein helicase"/>
    <property type="match status" value="1"/>
</dbReference>